<protein>
    <recommendedName>
        <fullName evidence="2">thioredoxin-dependent peroxiredoxin</fullName>
        <ecNumber evidence="2">1.11.1.24</ecNumber>
    </recommendedName>
    <alternativeName>
        <fullName evidence="10">Bacterioferritin comigratory protein</fullName>
    </alternativeName>
    <alternativeName>
        <fullName evidence="8">Thioredoxin peroxidase</fullName>
    </alternativeName>
    <alternativeName>
        <fullName evidence="11">Thioredoxin-dependent peroxiredoxin Bcp</fullName>
    </alternativeName>
</protein>
<dbReference type="AlphaFoldDB" id="A0AAP9DA73"/>
<evidence type="ECO:0000256" key="7">
    <source>
        <dbReference type="ARBA" id="ARBA00023284"/>
    </source>
</evidence>
<dbReference type="InterPro" id="IPR036249">
    <property type="entry name" value="Thioredoxin-like_sf"/>
</dbReference>
<sequence>MKPFSILSAAVVLSLSLFTTHVEAALEAGSHAPNFTLQGALAGKPLTFSLQQALQKGLVVLYFFPAAFSKGCNIEANAFAEATDEFNRLGASVVGVTAGNVEQVDEFSRKECRDKFTVAADPGAKVARQYQTLMQLNGKTLSERTSFVIAPDGKILLSYTDRSPEAHIQKTMAAVKQYADSHS</sequence>
<keyword evidence="7" id="KW-0676">Redox-active center</keyword>
<dbReference type="GO" id="GO:0034599">
    <property type="term" value="P:cellular response to oxidative stress"/>
    <property type="evidence" value="ECO:0007669"/>
    <property type="project" value="TreeGrafter"/>
</dbReference>
<proteinExistence type="inferred from homology"/>
<dbReference type="EC" id="1.11.1.24" evidence="2"/>
<evidence type="ECO:0000256" key="12">
    <source>
        <dbReference type="ARBA" id="ARBA00049091"/>
    </source>
</evidence>
<dbReference type="InterPro" id="IPR050924">
    <property type="entry name" value="Peroxiredoxin_BCP/PrxQ"/>
</dbReference>
<name>A0AAP9DA73_9ENTR</name>
<dbReference type="PANTHER" id="PTHR42801">
    <property type="entry name" value="THIOREDOXIN-DEPENDENT PEROXIDE REDUCTASE"/>
    <property type="match status" value="1"/>
</dbReference>
<dbReference type="InterPro" id="IPR013766">
    <property type="entry name" value="Thioredoxin_domain"/>
</dbReference>
<dbReference type="GO" id="GO:0005737">
    <property type="term" value="C:cytoplasm"/>
    <property type="evidence" value="ECO:0007669"/>
    <property type="project" value="TreeGrafter"/>
</dbReference>
<evidence type="ECO:0000256" key="8">
    <source>
        <dbReference type="ARBA" id="ARBA00032824"/>
    </source>
</evidence>
<comment type="function">
    <text evidence="1">Thiol-specific peroxidase that catalyzes the reduction of hydrogen peroxide and organic hydroperoxides to water and alcohols, respectively. Plays a role in cell protection against oxidative stress by detoxifying peroxides and as sensor of hydrogen peroxide-mediated signaling events.</text>
</comment>
<dbReference type="PROSITE" id="PS51352">
    <property type="entry name" value="THIOREDOXIN_2"/>
    <property type="match status" value="1"/>
</dbReference>
<evidence type="ECO:0000256" key="10">
    <source>
        <dbReference type="ARBA" id="ARBA00041373"/>
    </source>
</evidence>
<feature type="chain" id="PRO_5042914965" description="thioredoxin-dependent peroxiredoxin" evidence="13">
    <location>
        <begin position="25"/>
        <end position="183"/>
    </location>
</feature>
<evidence type="ECO:0000256" key="13">
    <source>
        <dbReference type="SAM" id="SignalP"/>
    </source>
</evidence>
<evidence type="ECO:0000256" key="11">
    <source>
        <dbReference type="ARBA" id="ARBA00042639"/>
    </source>
</evidence>
<dbReference type="Pfam" id="PF00578">
    <property type="entry name" value="AhpC-TSA"/>
    <property type="match status" value="1"/>
</dbReference>
<feature type="domain" description="Thioredoxin" evidence="14">
    <location>
        <begin position="26"/>
        <end position="180"/>
    </location>
</feature>
<keyword evidence="4" id="KW-0049">Antioxidant</keyword>
<comment type="similarity">
    <text evidence="9">Belongs to the peroxiredoxin family. BCP/PrxQ subfamily.</text>
</comment>
<evidence type="ECO:0000313" key="16">
    <source>
        <dbReference type="Proteomes" id="UP000317812"/>
    </source>
</evidence>
<accession>A0AAP9DA73</accession>
<evidence type="ECO:0000256" key="6">
    <source>
        <dbReference type="ARBA" id="ARBA00023157"/>
    </source>
</evidence>
<evidence type="ECO:0000256" key="1">
    <source>
        <dbReference type="ARBA" id="ARBA00003330"/>
    </source>
</evidence>
<keyword evidence="13" id="KW-0732">Signal</keyword>
<keyword evidence="5" id="KW-0560">Oxidoreductase</keyword>
<evidence type="ECO:0000256" key="2">
    <source>
        <dbReference type="ARBA" id="ARBA00013017"/>
    </source>
</evidence>
<gene>
    <name evidence="15" type="ORF">ES815_06185</name>
</gene>
<dbReference type="GO" id="GO:0008379">
    <property type="term" value="F:thioredoxin peroxidase activity"/>
    <property type="evidence" value="ECO:0007669"/>
    <property type="project" value="TreeGrafter"/>
</dbReference>
<dbReference type="InterPro" id="IPR000866">
    <property type="entry name" value="AhpC/TSA"/>
</dbReference>
<reference evidence="15 16" key="1">
    <citation type="submission" date="2019-01" db="EMBL/GenBank/DDBJ databases">
        <title>Florfenicol resistance in Enterobacteriaceae and whole-genome sequence analysis of florfenicol-resistant Leclercia adecarboxylata strain R25.</title>
        <authorList>
            <person name="Bao Q."/>
            <person name="Ying Y."/>
        </authorList>
    </citation>
    <scope>NUCLEOTIDE SEQUENCE [LARGE SCALE GENOMIC DNA]</scope>
    <source>
        <strain evidence="15 16">R25</strain>
    </source>
</reference>
<evidence type="ECO:0000256" key="5">
    <source>
        <dbReference type="ARBA" id="ARBA00023002"/>
    </source>
</evidence>
<evidence type="ECO:0000313" key="15">
    <source>
        <dbReference type="EMBL" id="QDK17910.1"/>
    </source>
</evidence>
<comment type="catalytic activity">
    <reaction evidence="12">
        <text>a hydroperoxide + [thioredoxin]-dithiol = an alcohol + [thioredoxin]-disulfide + H2O</text>
        <dbReference type="Rhea" id="RHEA:62620"/>
        <dbReference type="Rhea" id="RHEA-COMP:10698"/>
        <dbReference type="Rhea" id="RHEA-COMP:10700"/>
        <dbReference type="ChEBI" id="CHEBI:15377"/>
        <dbReference type="ChEBI" id="CHEBI:29950"/>
        <dbReference type="ChEBI" id="CHEBI:30879"/>
        <dbReference type="ChEBI" id="CHEBI:35924"/>
        <dbReference type="ChEBI" id="CHEBI:50058"/>
        <dbReference type="EC" id="1.11.1.24"/>
    </reaction>
</comment>
<evidence type="ECO:0000259" key="14">
    <source>
        <dbReference type="PROSITE" id="PS51352"/>
    </source>
</evidence>
<evidence type="ECO:0000256" key="9">
    <source>
        <dbReference type="ARBA" id="ARBA00038489"/>
    </source>
</evidence>
<dbReference type="GO" id="GO:0045454">
    <property type="term" value="P:cell redox homeostasis"/>
    <property type="evidence" value="ECO:0007669"/>
    <property type="project" value="TreeGrafter"/>
</dbReference>
<feature type="signal peptide" evidence="13">
    <location>
        <begin position="1"/>
        <end position="24"/>
    </location>
</feature>
<dbReference type="Proteomes" id="UP000317812">
    <property type="component" value="Chromosome"/>
</dbReference>
<organism evidence="15 16">
    <name type="scientific">Leclercia adecarboxylata</name>
    <dbReference type="NCBI Taxonomy" id="83655"/>
    <lineage>
        <taxon>Bacteria</taxon>
        <taxon>Pseudomonadati</taxon>
        <taxon>Pseudomonadota</taxon>
        <taxon>Gammaproteobacteria</taxon>
        <taxon>Enterobacterales</taxon>
        <taxon>Enterobacteriaceae</taxon>
        <taxon>Leclercia</taxon>
    </lineage>
</organism>
<dbReference type="RefSeq" id="WP_142487076.1">
    <property type="nucleotide sequence ID" value="NZ_CP035382.1"/>
</dbReference>
<keyword evidence="3" id="KW-0575">Peroxidase</keyword>
<dbReference type="SUPFAM" id="SSF52833">
    <property type="entry name" value="Thioredoxin-like"/>
    <property type="match status" value="1"/>
</dbReference>
<keyword evidence="6" id="KW-1015">Disulfide bond</keyword>
<dbReference type="PANTHER" id="PTHR42801:SF4">
    <property type="entry name" value="AHPC_TSA FAMILY PROTEIN"/>
    <property type="match status" value="1"/>
</dbReference>
<evidence type="ECO:0000256" key="3">
    <source>
        <dbReference type="ARBA" id="ARBA00022559"/>
    </source>
</evidence>
<dbReference type="CDD" id="cd03017">
    <property type="entry name" value="PRX_BCP"/>
    <property type="match status" value="1"/>
</dbReference>
<evidence type="ECO:0000256" key="4">
    <source>
        <dbReference type="ARBA" id="ARBA00022862"/>
    </source>
</evidence>
<dbReference type="Gene3D" id="3.40.30.10">
    <property type="entry name" value="Glutaredoxin"/>
    <property type="match status" value="1"/>
</dbReference>
<dbReference type="EMBL" id="CP035382">
    <property type="protein sequence ID" value="QDK17910.1"/>
    <property type="molecule type" value="Genomic_DNA"/>
</dbReference>